<proteinExistence type="predicted"/>
<dbReference type="PIRSF" id="PIRSF003113">
    <property type="entry name" value="BolA"/>
    <property type="match status" value="1"/>
</dbReference>
<dbReference type="InterPro" id="IPR002634">
    <property type="entry name" value="BolA"/>
</dbReference>
<dbReference type="Gene3D" id="3.30.300.90">
    <property type="entry name" value="BolA-like"/>
    <property type="match status" value="1"/>
</dbReference>
<dbReference type="InterPro" id="IPR036065">
    <property type="entry name" value="BolA-like_sf"/>
</dbReference>
<organism evidence="1">
    <name type="scientific">marine metagenome</name>
    <dbReference type="NCBI Taxonomy" id="408172"/>
    <lineage>
        <taxon>unclassified sequences</taxon>
        <taxon>metagenomes</taxon>
        <taxon>ecological metagenomes</taxon>
    </lineage>
</organism>
<accession>A0A381PQR5</accession>
<evidence type="ECO:0000313" key="1">
    <source>
        <dbReference type="EMBL" id="SUZ69391.1"/>
    </source>
</evidence>
<gene>
    <name evidence="1" type="ORF">METZ01_LOCUS22245</name>
</gene>
<sequence>MDSDQIRELLSKAMPDCEIVIEGSDGKYLVTAIGDIFQGLTAVKRQQIVYQILNEHIVSGVIHAVTMRLMTTKERSAS</sequence>
<dbReference type="SUPFAM" id="SSF82657">
    <property type="entry name" value="BolA-like"/>
    <property type="match status" value="1"/>
</dbReference>
<dbReference type="Pfam" id="PF01722">
    <property type="entry name" value="BolA"/>
    <property type="match status" value="1"/>
</dbReference>
<dbReference type="AlphaFoldDB" id="A0A381PQR5"/>
<protein>
    <recommendedName>
        <fullName evidence="2">Cell division protein BolA</fullName>
    </recommendedName>
</protein>
<evidence type="ECO:0008006" key="2">
    <source>
        <dbReference type="Google" id="ProtNLM"/>
    </source>
</evidence>
<name>A0A381PQR5_9ZZZZ</name>
<dbReference type="EMBL" id="UINC01001061">
    <property type="protein sequence ID" value="SUZ69391.1"/>
    <property type="molecule type" value="Genomic_DNA"/>
</dbReference>
<reference evidence="1" key="1">
    <citation type="submission" date="2018-05" db="EMBL/GenBank/DDBJ databases">
        <authorList>
            <person name="Lanie J.A."/>
            <person name="Ng W.-L."/>
            <person name="Kazmierczak K.M."/>
            <person name="Andrzejewski T.M."/>
            <person name="Davidsen T.M."/>
            <person name="Wayne K.J."/>
            <person name="Tettelin H."/>
            <person name="Glass J.I."/>
            <person name="Rusch D."/>
            <person name="Podicherti R."/>
            <person name="Tsui H.-C.T."/>
            <person name="Winkler M.E."/>
        </authorList>
    </citation>
    <scope>NUCLEOTIDE SEQUENCE</scope>
</reference>